<evidence type="ECO:0000313" key="1">
    <source>
        <dbReference type="EMBL" id="KAJ3556950.1"/>
    </source>
</evidence>
<protein>
    <submittedName>
        <fullName evidence="1">Uncharacterized protein</fullName>
    </submittedName>
</protein>
<comment type="caution">
    <text evidence="1">The sequence shown here is derived from an EMBL/GenBank/DDBJ whole genome shotgun (WGS) entry which is preliminary data.</text>
</comment>
<sequence>MSTFADFMAVAMTVLLPLALMLSGVFTVQVHYYLIKYDKDPLLLKVYVVSIWVVEILHSMLCIHVIYTSINANVEHSIELTRIVWFYAYRVWQLYKRHWLAALVPQGSAVVIRAGLIIATAAFM</sequence>
<dbReference type="Proteomes" id="UP001148662">
    <property type="component" value="Unassembled WGS sequence"/>
</dbReference>
<proteinExistence type="predicted"/>
<dbReference type="EMBL" id="JANHOG010000197">
    <property type="protein sequence ID" value="KAJ3556950.1"/>
    <property type="molecule type" value="Genomic_DNA"/>
</dbReference>
<accession>A0ACC1TAR5</accession>
<organism evidence="1 2">
    <name type="scientific">Phlebia brevispora</name>
    <dbReference type="NCBI Taxonomy" id="194682"/>
    <lineage>
        <taxon>Eukaryota</taxon>
        <taxon>Fungi</taxon>
        <taxon>Dikarya</taxon>
        <taxon>Basidiomycota</taxon>
        <taxon>Agaricomycotina</taxon>
        <taxon>Agaricomycetes</taxon>
        <taxon>Polyporales</taxon>
        <taxon>Meruliaceae</taxon>
        <taxon>Phlebia</taxon>
    </lineage>
</organism>
<reference evidence="1" key="1">
    <citation type="submission" date="2022-07" db="EMBL/GenBank/DDBJ databases">
        <title>Genome Sequence of Phlebia brevispora.</title>
        <authorList>
            <person name="Buettner E."/>
        </authorList>
    </citation>
    <scope>NUCLEOTIDE SEQUENCE</scope>
    <source>
        <strain evidence="1">MPL23</strain>
    </source>
</reference>
<evidence type="ECO:0000313" key="2">
    <source>
        <dbReference type="Proteomes" id="UP001148662"/>
    </source>
</evidence>
<gene>
    <name evidence="1" type="ORF">NM688_g1741</name>
</gene>
<keyword evidence="2" id="KW-1185">Reference proteome</keyword>
<name>A0ACC1TAR5_9APHY</name>